<name>A0A5K8A9S3_9BACT</name>
<evidence type="ECO:0008006" key="5">
    <source>
        <dbReference type="Google" id="ProtNLM"/>
    </source>
</evidence>
<dbReference type="InterPro" id="IPR025295">
    <property type="entry name" value="eCIS_core_dom"/>
</dbReference>
<evidence type="ECO:0000313" key="4">
    <source>
        <dbReference type="Proteomes" id="UP000422108"/>
    </source>
</evidence>
<dbReference type="EMBL" id="AP021879">
    <property type="protein sequence ID" value="BBO89453.1"/>
    <property type="molecule type" value="Genomic_DNA"/>
</dbReference>
<dbReference type="SUPFAM" id="SSF47090">
    <property type="entry name" value="PGBD-like"/>
    <property type="match status" value="1"/>
</dbReference>
<sequence>MRTFASISKKKLPARSTHTLQPPVYGLDRTRQAGTIRHILGTSRIQPKLTVGAPNDVYEQEADRVADAVMRMPDKALVRQPLEDDARVQFTSLGYDANGLDLQRQVEEEELLQPKSEGSDRPLVTPDLEGAIAGRRGTGRPLPAESRAFFEPRLGRDLSRIRIHIGTQAARLARQIGARAFTLGSDIYFGSGRFSPQTATGQHLLAHELTHTIQQRGETAGWGAVVRRIPGDETDADEVETPTPVLSNPRFTGNRALERILDGRTPRLSSRHDGRRGAVSKVQQALVDLGFELPMYRVDGQYGDETVEAIRQFRDRYGPSPGDELDGATLAVLDRVAPAPGERHEHTVDYDRLLADGRLDITVGIGATDTMVHRETRPGHYESTDRPTEDLMAERFRTWMEGQGFSLELLGLSGNEYWTATRTITWTDASGVEQSREVTIWINLVVPAAGAAREFGRGLSEDEITIYNGHARYGSGPDFDAKASPLENFRIGIDSALEAAGRRTRVEEARRHGVAIDEEHDLLDMVSSGSFDPNRYRVLFFEACTSLAYLDEIREHVGNPEDADVIATRRPSRFTTVESDVGMRETQRFLEGIFAAESVESMISALNDIQRELHGTSARFPRGGVFTSSGMGDNPQKN</sequence>
<dbReference type="InterPro" id="IPR036365">
    <property type="entry name" value="PGBD-like_sf"/>
</dbReference>
<proteinExistence type="predicted"/>
<evidence type="ECO:0000313" key="3">
    <source>
        <dbReference type="EMBL" id="BBO89453.1"/>
    </source>
</evidence>
<dbReference type="AlphaFoldDB" id="A0A5K8A9S3"/>
<dbReference type="Gene3D" id="1.10.101.10">
    <property type="entry name" value="PGBD-like superfamily/PGBD"/>
    <property type="match status" value="1"/>
</dbReference>
<dbReference type="RefSeq" id="WP_155310650.1">
    <property type="nucleotide sequence ID" value="NZ_AP021879.1"/>
</dbReference>
<reference evidence="3 4" key="1">
    <citation type="submission" date="2019-11" db="EMBL/GenBank/DDBJ databases">
        <title>Comparative genomics of hydrocarbon-degrading Desulfosarcina strains.</title>
        <authorList>
            <person name="Watanabe M."/>
            <person name="Kojima H."/>
            <person name="Fukui M."/>
        </authorList>
    </citation>
    <scope>NUCLEOTIDE SEQUENCE [LARGE SCALE GENOMIC DNA]</scope>
    <source>
        <strain evidence="4">oXyS1</strain>
    </source>
</reference>
<feature type="domain" description="eCIS core" evidence="2">
    <location>
        <begin position="141"/>
        <end position="218"/>
    </location>
</feature>
<evidence type="ECO:0000259" key="1">
    <source>
        <dbReference type="Pfam" id="PF01471"/>
    </source>
</evidence>
<accession>A0A5K8A9S3</accession>
<dbReference type="Pfam" id="PF13699">
    <property type="entry name" value="eCIS_core"/>
    <property type="match status" value="1"/>
</dbReference>
<dbReference type="Pfam" id="PF01471">
    <property type="entry name" value="PG_binding_1"/>
    <property type="match status" value="1"/>
</dbReference>
<dbReference type="InterPro" id="IPR002477">
    <property type="entry name" value="Peptidoglycan-bd-like"/>
</dbReference>
<feature type="domain" description="Peptidoglycan binding-like" evidence="1">
    <location>
        <begin position="276"/>
        <end position="333"/>
    </location>
</feature>
<evidence type="ECO:0000259" key="2">
    <source>
        <dbReference type="Pfam" id="PF13699"/>
    </source>
</evidence>
<protein>
    <recommendedName>
        <fullName evidence="5">Peptidoglycan binding-like domain-containing protein</fullName>
    </recommendedName>
</protein>
<organism evidence="3 4">
    <name type="scientific">Desulfosarcina ovata subsp. ovata</name>
    <dbReference type="NCBI Taxonomy" id="2752305"/>
    <lineage>
        <taxon>Bacteria</taxon>
        <taxon>Pseudomonadati</taxon>
        <taxon>Thermodesulfobacteriota</taxon>
        <taxon>Desulfobacteria</taxon>
        <taxon>Desulfobacterales</taxon>
        <taxon>Desulfosarcinaceae</taxon>
        <taxon>Desulfosarcina</taxon>
    </lineage>
</organism>
<dbReference type="Proteomes" id="UP000422108">
    <property type="component" value="Chromosome"/>
</dbReference>
<keyword evidence="4" id="KW-1185">Reference proteome</keyword>
<gene>
    <name evidence="3" type="ORF">DSCOOX_26330</name>
</gene>
<dbReference type="InterPro" id="IPR036366">
    <property type="entry name" value="PGBDSf"/>
</dbReference>